<feature type="region of interest" description="Disordered" evidence="6">
    <location>
        <begin position="1"/>
        <end position="20"/>
    </location>
</feature>
<dbReference type="Pfam" id="PF02362">
    <property type="entry name" value="B3"/>
    <property type="match status" value="1"/>
</dbReference>
<keyword evidence="5" id="KW-0539">Nucleus</keyword>
<evidence type="ECO:0000256" key="3">
    <source>
        <dbReference type="ARBA" id="ARBA00023125"/>
    </source>
</evidence>
<comment type="subcellular location">
    <subcellularLocation>
        <location evidence="1">Nucleus</location>
    </subcellularLocation>
</comment>
<dbReference type="PANTHER" id="PTHR31920:SF32">
    <property type="entry name" value="B3 DOMAIN-CONTAINING PROTEIN REM22"/>
    <property type="match status" value="1"/>
</dbReference>
<evidence type="ECO:0000256" key="5">
    <source>
        <dbReference type="ARBA" id="ARBA00023242"/>
    </source>
</evidence>
<keyword evidence="2" id="KW-0805">Transcription regulation</keyword>
<dbReference type="Proteomes" id="UP000682877">
    <property type="component" value="Chromosome 4"/>
</dbReference>
<sequence length="296" mass="34368">MEVAAERISTQNERTEKMNTQGSKGDLIQKFFRVYIPNFTEDDMNLPFVSDKILGTPLPRKVTVKSVSSGNIWRMEMTTNGESDTVFLRDGWKKIVEDENLTEPTFLVFEFDDSCVIHFCVYEHDSMCKRIRSPMGKEVIEVESDEENEEDDDDVIVEDEDSTKGFYESPTRKDRGGTSRRCWYLQTDSHKFDEYLDNKLSPSFLVDMTQKRTCIPAVLIHDYNLTFPNLVIVRDKIGKLKRRISIWKNGSVCLNGIDSITRRNHVKRGDKMLFELKTVDGYHGLVREIKVHIIKC</sequence>
<dbReference type="SMART" id="SM01019">
    <property type="entry name" value="B3"/>
    <property type="match status" value="1"/>
</dbReference>
<accession>A0A8S2AGS8</accession>
<dbReference type="PANTHER" id="PTHR31920">
    <property type="entry name" value="B3 DOMAIN-CONTAINING"/>
    <property type="match status" value="1"/>
</dbReference>
<dbReference type="AlphaFoldDB" id="A0A8S2AGS8"/>
<dbReference type="Gene3D" id="2.40.330.10">
    <property type="entry name" value="DNA-binding pseudobarrel domain"/>
    <property type="match status" value="1"/>
</dbReference>
<dbReference type="GO" id="GO:0005634">
    <property type="term" value="C:nucleus"/>
    <property type="evidence" value="ECO:0007669"/>
    <property type="project" value="UniProtKB-SubCell"/>
</dbReference>
<feature type="domain" description="TF-B3" evidence="7">
    <location>
        <begin position="31"/>
        <end position="125"/>
    </location>
</feature>
<evidence type="ECO:0000256" key="6">
    <source>
        <dbReference type="SAM" id="MobiDB-lite"/>
    </source>
</evidence>
<organism evidence="8 9">
    <name type="scientific">Arabidopsis arenosa</name>
    <name type="common">Sand rock-cress</name>
    <name type="synonym">Cardaminopsis arenosa</name>
    <dbReference type="NCBI Taxonomy" id="38785"/>
    <lineage>
        <taxon>Eukaryota</taxon>
        <taxon>Viridiplantae</taxon>
        <taxon>Streptophyta</taxon>
        <taxon>Embryophyta</taxon>
        <taxon>Tracheophyta</taxon>
        <taxon>Spermatophyta</taxon>
        <taxon>Magnoliopsida</taxon>
        <taxon>eudicotyledons</taxon>
        <taxon>Gunneridae</taxon>
        <taxon>Pentapetalae</taxon>
        <taxon>rosids</taxon>
        <taxon>malvids</taxon>
        <taxon>Brassicales</taxon>
        <taxon>Brassicaceae</taxon>
        <taxon>Camelineae</taxon>
        <taxon>Arabidopsis</taxon>
    </lineage>
</organism>
<dbReference type="EMBL" id="LR999454">
    <property type="protein sequence ID" value="CAE6050187.1"/>
    <property type="molecule type" value="Genomic_DNA"/>
</dbReference>
<evidence type="ECO:0000313" key="8">
    <source>
        <dbReference type="EMBL" id="CAE6050187.1"/>
    </source>
</evidence>
<dbReference type="SUPFAM" id="SSF101936">
    <property type="entry name" value="DNA-binding pseudobarrel domain"/>
    <property type="match status" value="2"/>
</dbReference>
<keyword evidence="3" id="KW-0238">DNA-binding</keyword>
<gene>
    <name evidence="8" type="ORF">AARE701A_LOCUS11439</name>
</gene>
<keyword evidence="9" id="KW-1185">Reference proteome</keyword>
<dbReference type="GO" id="GO:0003677">
    <property type="term" value="F:DNA binding"/>
    <property type="evidence" value="ECO:0007669"/>
    <property type="project" value="UniProtKB-KW"/>
</dbReference>
<evidence type="ECO:0000256" key="1">
    <source>
        <dbReference type="ARBA" id="ARBA00004123"/>
    </source>
</evidence>
<dbReference type="InterPro" id="IPR003340">
    <property type="entry name" value="B3_DNA-bd"/>
</dbReference>
<evidence type="ECO:0000259" key="7">
    <source>
        <dbReference type="PROSITE" id="PS50863"/>
    </source>
</evidence>
<keyword evidence="4" id="KW-0804">Transcription</keyword>
<protein>
    <recommendedName>
        <fullName evidence="7">TF-B3 domain-containing protein</fullName>
    </recommendedName>
</protein>
<name>A0A8S2AGS8_ARAAE</name>
<dbReference type="InterPro" id="IPR050655">
    <property type="entry name" value="Plant_B3_domain"/>
</dbReference>
<dbReference type="InterPro" id="IPR015300">
    <property type="entry name" value="DNA-bd_pseudobarrel_sf"/>
</dbReference>
<evidence type="ECO:0000256" key="2">
    <source>
        <dbReference type="ARBA" id="ARBA00023015"/>
    </source>
</evidence>
<dbReference type="CDD" id="cd10017">
    <property type="entry name" value="B3_DNA"/>
    <property type="match status" value="1"/>
</dbReference>
<reference evidence="8" key="1">
    <citation type="submission" date="2021-01" db="EMBL/GenBank/DDBJ databases">
        <authorList>
            <person name="Bezrukov I."/>
        </authorList>
    </citation>
    <scope>NUCLEOTIDE SEQUENCE</scope>
</reference>
<proteinExistence type="predicted"/>
<feature type="compositionally biased region" description="Polar residues" evidence="6">
    <location>
        <begin position="8"/>
        <end position="20"/>
    </location>
</feature>
<evidence type="ECO:0000256" key="4">
    <source>
        <dbReference type="ARBA" id="ARBA00023163"/>
    </source>
</evidence>
<evidence type="ECO:0000313" key="9">
    <source>
        <dbReference type="Proteomes" id="UP000682877"/>
    </source>
</evidence>
<dbReference type="PROSITE" id="PS50863">
    <property type="entry name" value="B3"/>
    <property type="match status" value="1"/>
</dbReference>